<evidence type="ECO:0000259" key="15">
    <source>
        <dbReference type="Pfam" id="PF05173"/>
    </source>
</evidence>
<dbReference type="GO" id="GO:0050661">
    <property type="term" value="F:NADP binding"/>
    <property type="evidence" value="ECO:0007669"/>
    <property type="project" value="UniProtKB-UniRule"/>
</dbReference>
<dbReference type="GO" id="GO:0051287">
    <property type="term" value="F:NAD binding"/>
    <property type="evidence" value="ECO:0007669"/>
    <property type="project" value="UniProtKB-UniRule"/>
</dbReference>
<feature type="active site" description="Proton donor/acceptor" evidence="13">
    <location>
        <position position="149"/>
    </location>
</feature>
<evidence type="ECO:0000259" key="14">
    <source>
        <dbReference type="Pfam" id="PF01113"/>
    </source>
</evidence>
<dbReference type="Gene3D" id="3.30.360.10">
    <property type="entry name" value="Dihydrodipicolinate Reductase, domain 2"/>
    <property type="match status" value="1"/>
</dbReference>
<evidence type="ECO:0000256" key="5">
    <source>
        <dbReference type="ARBA" id="ARBA00022915"/>
    </source>
</evidence>
<dbReference type="SUPFAM" id="SSF51735">
    <property type="entry name" value="NAD(P)-binding Rossmann-fold domains"/>
    <property type="match status" value="1"/>
</dbReference>
<dbReference type="InterPro" id="IPR036291">
    <property type="entry name" value="NAD(P)-bd_dom_sf"/>
</dbReference>
<evidence type="ECO:0000256" key="7">
    <source>
        <dbReference type="ARBA" id="ARBA00023027"/>
    </source>
</evidence>
<dbReference type="SUPFAM" id="SSF55347">
    <property type="entry name" value="Glyceraldehyde-3-phosphate dehydrogenase-like, C-terminal domain"/>
    <property type="match status" value="1"/>
</dbReference>
<dbReference type="PANTHER" id="PTHR20836">
    <property type="entry name" value="DIHYDRODIPICOLINATE REDUCTASE"/>
    <property type="match status" value="1"/>
</dbReference>
<keyword evidence="7 13" id="KW-0520">NAD</keyword>
<evidence type="ECO:0000256" key="3">
    <source>
        <dbReference type="ARBA" id="ARBA00022605"/>
    </source>
</evidence>
<feature type="binding site" evidence="13">
    <location>
        <begin position="92"/>
        <end position="94"/>
    </location>
    <ligand>
        <name>NAD(+)</name>
        <dbReference type="ChEBI" id="CHEBI:57540"/>
    </ligand>
</feature>
<keyword evidence="5 13" id="KW-0220">Diaminopimelate biosynthesis</keyword>
<comment type="subcellular location">
    <subcellularLocation>
        <location evidence="13">Cytoplasm</location>
    </subcellularLocation>
</comment>
<dbReference type="KEGG" id="dej:AWY79_13000"/>
<dbReference type="EMBL" id="SOBK01000009">
    <property type="protein sequence ID" value="TDT87235.1"/>
    <property type="molecule type" value="Genomic_DNA"/>
</dbReference>
<evidence type="ECO:0000313" key="19">
    <source>
        <dbReference type="Proteomes" id="UP000295506"/>
    </source>
</evidence>
<dbReference type="PIRSF" id="PIRSF000161">
    <property type="entry name" value="DHPR"/>
    <property type="match status" value="1"/>
</dbReference>
<dbReference type="OrthoDB" id="9790352at2"/>
<feature type="domain" description="Dihydrodipicolinate reductase N-terminal" evidence="14">
    <location>
        <begin position="4"/>
        <end position="119"/>
    </location>
</feature>
<dbReference type="InterPro" id="IPR022663">
    <property type="entry name" value="DapB_C"/>
</dbReference>
<comment type="catalytic activity">
    <reaction evidence="11 13">
        <text>(S)-2,3,4,5-tetrahydrodipicolinate + NADP(+) + H2O = (2S,4S)-4-hydroxy-2,3,4,5-tetrahydrodipicolinate + NADPH + H(+)</text>
        <dbReference type="Rhea" id="RHEA:35331"/>
        <dbReference type="ChEBI" id="CHEBI:15377"/>
        <dbReference type="ChEBI" id="CHEBI:15378"/>
        <dbReference type="ChEBI" id="CHEBI:16845"/>
        <dbReference type="ChEBI" id="CHEBI:57783"/>
        <dbReference type="ChEBI" id="CHEBI:58349"/>
        <dbReference type="ChEBI" id="CHEBI:67139"/>
        <dbReference type="EC" id="1.17.1.8"/>
    </reaction>
</comment>
<dbReference type="Gene3D" id="3.40.50.720">
    <property type="entry name" value="NAD(P)-binding Rossmann-like Domain"/>
    <property type="match status" value="1"/>
</dbReference>
<gene>
    <name evidence="13" type="primary">dapB</name>
    <name evidence="16" type="ORF">AWY79_13000</name>
    <name evidence="17" type="ORF">EDC59_109122</name>
</gene>
<keyword evidence="2 13" id="KW-0963">Cytoplasm</keyword>
<protein>
    <recommendedName>
        <fullName evidence="10 13">4-hydroxy-tetrahydrodipicolinate reductase</fullName>
        <shortName evidence="13">HTPA reductase</shortName>
        <ecNumber evidence="10 13">1.17.1.8</ecNumber>
    </recommendedName>
</protein>
<dbReference type="GO" id="GO:0005737">
    <property type="term" value="C:cytoplasm"/>
    <property type="evidence" value="ECO:0007669"/>
    <property type="project" value="UniProtKB-SubCell"/>
</dbReference>
<evidence type="ECO:0000256" key="11">
    <source>
        <dbReference type="ARBA" id="ARBA00049080"/>
    </source>
</evidence>
<feature type="binding site" evidence="13">
    <location>
        <begin position="9"/>
        <end position="14"/>
    </location>
    <ligand>
        <name>NAD(+)</name>
        <dbReference type="ChEBI" id="CHEBI:57540"/>
    </ligand>
</feature>
<dbReference type="AlphaFoldDB" id="A0A126QPQ2"/>
<evidence type="ECO:0000256" key="6">
    <source>
        <dbReference type="ARBA" id="ARBA00023002"/>
    </source>
</evidence>
<reference evidence="16 18" key="1">
    <citation type="journal article" date="2016" name="Front. Microbiol.">
        <title>Genome Sequence of the Piezophilic, Mesophilic Sulfate-Reducing Bacterium Desulfovibrio indicus J2T.</title>
        <authorList>
            <person name="Cao J."/>
            <person name="Maignien L."/>
            <person name="Shao Z."/>
            <person name="Alain K."/>
            <person name="Jebbar M."/>
        </authorList>
    </citation>
    <scope>NUCLEOTIDE SEQUENCE [LARGE SCALE GENOMIC DNA]</scope>
    <source>
        <strain evidence="16 18">J2</strain>
    </source>
</reference>
<dbReference type="HAMAP" id="MF_00102">
    <property type="entry name" value="DapB"/>
    <property type="match status" value="1"/>
</dbReference>
<evidence type="ECO:0000256" key="4">
    <source>
        <dbReference type="ARBA" id="ARBA00022857"/>
    </source>
</evidence>
<dbReference type="Pfam" id="PF05173">
    <property type="entry name" value="DapB_C"/>
    <property type="match status" value="1"/>
</dbReference>
<comment type="subunit">
    <text evidence="13">Homotetramer.</text>
</comment>
<keyword evidence="6 13" id="KW-0560">Oxidoreductase</keyword>
<dbReference type="EMBL" id="CP014206">
    <property type="protein sequence ID" value="AMK11962.1"/>
    <property type="molecule type" value="Genomic_DNA"/>
</dbReference>
<evidence type="ECO:0000256" key="10">
    <source>
        <dbReference type="ARBA" id="ARBA00038983"/>
    </source>
</evidence>
<evidence type="ECO:0000256" key="1">
    <source>
        <dbReference type="ARBA" id="ARBA00006642"/>
    </source>
</evidence>
<dbReference type="InterPro" id="IPR022664">
    <property type="entry name" value="DapB_N_CS"/>
</dbReference>
<comment type="caution">
    <text evidence="13">Was originally thought to be a dihydrodipicolinate reductase (DHDPR), catalyzing the conversion of dihydrodipicolinate to tetrahydrodipicolinate. However, it was shown in E.coli that the substrate of the enzymatic reaction is not dihydrodipicolinate (DHDP) but in fact (2S,4S)-4-hydroxy-2,3,4,5-tetrahydrodipicolinic acid (HTPA), the product released by the DapA-catalyzed reaction.</text>
</comment>
<keyword evidence="3 13" id="KW-0028">Amino-acid biosynthesis</keyword>
<evidence type="ECO:0000256" key="13">
    <source>
        <dbReference type="HAMAP-Rule" id="MF_00102"/>
    </source>
</evidence>
<feature type="active site" description="Proton donor" evidence="13">
    <location>
        <position position="153"/>
    </location>
</feature>
<dbReference type="InterPro" id="IPR000846">
    <property type="entry name" value="DapB_N"/>
</dbReference>
<evidence type="ECO:0000313" key="17">
    <source>
        <dbReference type="EMBL" id="TDT87235.1"/>
    </source>
</evidence>
<comment type="pathway">
    <text evidence="9 13">Amino-acid biosynthesis; L-lysine biosynthesis via DAP pathway; (S)-tetrahydrodipicolinate from L-aspartate: step 4/4.</text>
</comment>
<keyword evidence="18" id="KW-1185">Reference proteome</keyword>
<dbReference type="Proteomes" id="UP000295506">
    <property type="component" value="Unassembled WGS sequence"/>
</dbReference>
<feature type="binding site" evidence="13">
    <location>
        <position position="35"/>
    </location>
    <ligand>
        <name>NAD(+)</name>
        <dbReference type="ChEBI" id="CHEBI:57540"/>
    </ligand>
</feature>
<evidence type="ECO:0000256" key="8">
    <source>
        <dbReference type="ARBA" id="ARBA00023154"/>
    </source>
</evidence>
<evidence type="ECO:0000256" key="2">
    <source>
        <dbReference type="ARBA" id="ARBA00022490"/>
    </source>
</evidence>
<dbReference type="GO" id="GO:0009089">
    <property type="term" value="P:lysine biosynthetic process via diaminopimelate"/>
    <property type="evidence" value="ECO:0007669"/>
    <property type="project" value="UniProtKB-UniRule"/>
</dbReference>
<reference evidence="17 19" key="2">
    <citation type="submission" date="2019-03" db="EMBL/GenBank/DDBJ databases">
        <title>Genomic Encyclopedia of Type Strains, Phase IV (KMG-IV): sequencing the most valuable type-strain genomes for metagenomic binning, comparative biology and taxonomic classification.</title>
        <authorList>
            <person name="Goeker M."/>
        </authorList>
    </citation>
    <scope>NUCLEOTIDE SEQUENCE [LARGE SCALE GENOMIC DNA]</scope>
    <source>
        <strain evidence="17 19">DSM 101483</strain>
    </source>
</reference>
<dbReference type="RefSeq" id="WP_066804686.1">
    <property type="nucleotide sequence ID" value="NZ_CP014206.1"/>
</dbReference>
<sequence>MTVDIVILGAKGRMGNMLVNQTLADEGLNLVGACERKGNADGMHYEDCEISDCLEDLLPKVPGAVIIDFTAPESSVAMAKIAAKNGNPAVIGTTGLNPDQQAELAESAKQVPLFWAPNMSVGINVLLKIMPMLVHALGENYDMEIVETHHKMKKDSPSGTALKLAQVLAEARGWIYDDVKKHCRDGIIGERPKNEIGVQTLRGGDVVGEHTMFFFGPGERIEVTHRAHSRETFAAGALRAAKWLANQKPGKLYNMADIF</sequence>
<comment type="catalytic activity">
    <reaction evidence="12 13">
        <text>(S)-2,3,4,5-tetrahydrodipicolinate + NAD(+) + H2O = (2S,4S)-4-hydroxy-2,3,4,5-tetrahydrodipicolinate + NADH + H(+)</text>
        <dbReference type="Rhea" id="RHEA:35323"/>
        <dbReference type="ChEBI" id="CHEBI:15377"/>
        <dbReference type="ChEBI" id="CHEBI:15378"/>
        <dbReference type="ChEBI" id="CHEBI:16845"/>
        <dbReference type="ChEBI" id="CHEBI:57540"/>
        <dbReference type="ChEBI" id="CHEBI:57945"/>
        <dbReference type="ChEBI" id="CHEBI:67139"/>
        <dbReference type="EC" id="1.17.1.8"/>
    </reaction>
</comment>
<dbReference type="InterPro" id="IPR023940">
    <property type="entry name" value="DHDPR_bac"/>
</dbReference>
<name>A0A126QPQ2_9BACT</name>
<dbReference type="PROSITE" id="PS01298">
    <property type="entry name" value="DAPB"/>
    <property type="match status" value="1"/>
</dbReference>
<feature type="binding site" evidence="13">
    <location>
        <position position="150"/>
    </location>
    <ligand>
        <name>(S)-2,3,4,5-tetrahydrodipicolinate</name>
        <dbReference type="ChEBI" id="CHEBI:16845"/>
    </ligand>
</feature>
<dbReference type="EC" id="1.17.1.8" evidence="10 13"/>
<organism evidence="17 19">
    <name type="scientific">Pseudodesulfovibrio indicus</name>
    <dbReference type="NCBI Taxonomy" id="1716143"/>
    <lineage>
        <taxon>Bacteria</taxon>
        <taxon>Pseudomonadati</taxon>
        <taxon>Thermodesulfobacteriota</taxon>
        <taxon>Desulfovibrionia</taxon>
        <taxon>Desulfovibrionales</taxon>
        <taxon>Desulfovibrionaceae</taxon>
    </lineage>
</organism>
<evidence type="ECO:0000313" key="16">
    <source>
        <dbReference type="EMBL" id="AMK11962.1"/>
    </source>
</evidence>
<dbReference type="GO" id="GO:0019877">
    <property type="term" value="P:diaminopimelate biosynthetic process"/>
    <property type="evidence" value="ECO:0007669"/>
    <property type="project" value="UniProtKB-UniRule"/>
</dbReference>
<dbReference type="GO" id="GO:0016726">
    <property type="term" value="F:oxidoreductase activity, acting on CH or CH2 groups, NAD or NADP as acceptor"/>
    <property type="evidence" value="ECO:0007669"/>
    <property type="project" value="UniProtKB-UniRule"/>
</dbReference>
<proteinExistence type="inferred from homology"/>
<evidence type="ECO:0000256" key="12">
    <source>
        <dbReference type="ARBA" id="ARBA00049396"/>
    </source>
</evidence>
<dbReference type="CDD" id="cd02274">
    <property type="entry name" value="DHDPR_N"/>
    <property type="match status" value="1"/>
</dbReference>
<feature type="binding site" evidence="13">
    <location>
        <begin position="159"/>
        <end position="160"/>
    </location>
    <ligand>
        <name>(S)-2,3,4,5-tetrahydrodipicolinate</name>
        <dbReference type="ChEBI" id="CHEBI:16845"/>
    </ligand>
</feature>
<dbReference type="FunFam" id="3.30.360.10:FF:000004">
    <property type="entry name" value="4-hydroxy-tetrahydrodipicolinate reductase"/>
    <property type="match status" value="1"/>
</dbReference>
<dbReference type="NCBIfam" id="TIGR00036">
    <property type="entry name" value="dapB"/>
    <property type="match status" value="1"/>
</dbReference>
<keyword evidence="8 13" id="KW-0457">Lysine biosynthesis</keyword>
<keyword evidence="4 13" id="KW-0521">NADP</keyword>
<evidence type="ECO:0000256" key="9">
    <source>
        <dbReference type="ARBA" id="ARBA00037922"/>
    </source>
</evidence>
<accession>A0A126QPQ2</accession>
<comment type="function">
    <text evidence="13">Catalyzes the conversion of 4-hydroxy-tetrahydrodipicolinate (HTPA) to tetrahydrodipicolinate.</text>
</comment>
<feature type="binding site" evidence="13">
    <location>
        <begin position="116"/>
        <end position="119"/>
    </location>
    <ligand>
        <name>NAD(+)</name>
        <dbReference type="ChEBI" id="CHEBI:57540"/>
    </ligand>
</feature>
<comment type="similarity">
    <text evidence="1 13">Belongs to the DapB family.</text>
</comment>
<feature type="domain" description="Dihydrodipicolinate reductase C-terminal" evidence="15">
    <location>
        <begin position="122"/>
        <end position="258"/>
    </location>
</feature>
<dbReference type="Pfam" id="PF01113">
    <property type="entry name" value="DapB_N"/>
    <property type="match status" value="1"/>
</dbReference>
<dbReference type="PANTHER" id="PTHR20836:SF0">
    <property type="entry name" value="4-HYDROXY-TETRAHYDRODIPICOLINATE REDUCTASE 1, CHLOROPLASTIC-RELATED"/>
    <property type="match status" value="1"/>
</dbReference>
<dbReference type="Proteomes" id="UP000055611">
    <property type="component" value="Chromosome"/>
</dbReference>
<feature type="binding site" evidence="13">
    <location>
        <position position="36"/>
    </location>
    <ligand>
        <name>NADP(+)</name>
        <dbReference type="ChEBI" id="CHEBI:58349"/>
    </ligand>
</feature>
<dbReference type="GO" id="GO:0008839">
    <property type="term" value="F:4-hydroxy-tetrahydrodipicolinate reductase"/>
    <property type="evidence" value="ECO:0007669"/>
    <property type="project" value="UniProtKB-UniRule"/>
</dbReference>
<evidence type="ECO:0000313" key="18">
    <source>
        <dbReference type="Proteomes" id="UP000055611"/>
    </source>
</evidence>